<dbReference type="AlphaFoldDB" id="A0A3N2CWB6"/>
<comment type="caution">
    <text evidence="1">The sequence shown here is derived from an EMBL/GenBank/DDBJ whole genome shotgun (WGS) entry which is preliminary data.</text>
</comment>
<evidence type="ECO:0000313" key="2">
    <source>
        <dbReference type="Proteomes" id="UP000281738"/>
    </source>
</evidence>
<accession>A0A3N2CWB6</accession>
<name>A0A3N2CWB6_9ACTN</name>
<reference evidence="1 2" key="1">
    <citation type="submission" date="2018-11" db="EMBL/GenBank/DDBJ databases">
        <title>Sequencing the genomes of 1000 actinobacteria strains.</title>
        <authorList>
            <person name="Klenk H.-P."/>
        </authorList>
    </citation>
    <scope>NUCLEOTIDE SEQUENCE [LARGE SCALE GENOMIC DNA]</scope>
    <source>
        <strain evidence="1 2">DSM 12652</strain>
    </source>
</reference>
<sequence length="88" mass="10265">MQRLSDYLNQNSTLTWQKVNLPALDGLQFKKAAPRKRLFGLTWEYDRREPRFERFGVSDGCRGVSRHANPATAYLALRRWRKAAARPS</sequence>
<dbReference type="EMBL" id="RKHO01000001">
    <property type="protein sequence ID" value="ROR91789.1"/>
    <property type="molecule type" value="Genomic_DNA"/>
</dbReference>
<gene>
    <name evidence="1" type="ORF">EDD33_2664</name>
</gene>
<dbReference type="Proteomes" id="UP000281738">
    <property type="component" value="Unassembled WGS sequence"/>
</dbReference>
<protein>
    <submittedName>
        <fullName evidence="1">Uncharacterized protein</fullName>
    </submittedName>
</protein>
<organism evidence="1 2">
    <name type="scientific">Nocardioides aurantiacus</name>
    <dbReference type="NCBI Taxonomy" id="86796"/>
    <lineage>
        <taxon>Bacteria</taxon>
        <taxon>Bacillati</taxon>
        <taxon>Actinomycetota</taxon>
        <taxon>Actinomycetes</taxon>
        <taxon>Propionibacteriales</taxon>
        <taxon>Nocardioidaceae</taxon>
        <taxon>Nocardioides</taxon>
    </lineage>
</organism>
<proteinExistence type="predicted"/>
<evidence type="ECO:0000313" key="1">
    <source>
        <dbReference type="EMBL" id="ROR91789.1"/>
    </source>
</evidence>
<keyword evidence="2" id="KW-1185">Reference proteome</keyword>